<keyword evidence="2" id="KW-1185">Reference proteome</keyword>
<accession>A0ABQ0JWM7</accession>
<dbReference type="Proteomes" id="UP000032309">
    <property type="component" value="Unassembled WGS sequence"/>
</dbReference>
<protein>
    <submittedName>
        <fullName evidence="1">5-formyltetrahydrofolate cyclo-ligase</fullName>
    </submittedName>
</protein>
<sequence length="53" mass="6434">MSDKVAKKFQELKKKYSGKKTALKFSIVRLEICVKQKTINFFRKRYFLLDFLK</sequence>
<proteinExistence type="predicted"/>
<reference evidence="2" key="1">
    <citation type="journal article" date="2015" name="Genome Announc.">
        <title>Draft Genome Sequence of an Anaerobic Ammonium-Oxidizing Bacterium, "Candidatus Brocadia sinica".</title>
        <authorList>
            <person name="Oshiki M."/>
            <person name="Shinyako-Hata K."/>
            <person name="Satoh H."/>
            <person name="Okabe S."/>
        </authorList>
    </citation>
    <scope>NUCLEOTIDE SEQUENCE [LARGE SCALE GENOMIC DNA]</scope>
    <source>
        <strain evidence="2">JPN1</strain>
    </source>
</reference>
<evidence type="ECO:0000313" key="2">
    <source>
        <dbReference type="Proteomes" id="UP000032309"/>
    </source>
</evidence>
<gene>
    <name evidence="1" type="ORF">BROSI_A1701</name>
</gene>
<organism evidence="1 2">
    <name type="scientific">Candidatus Brocadia sinica JPN1</name>
    <dbReference type="NCBI Taxonomy" id="1197129"/>
    <lineage>
        <taxon>Bacteria</taxon>
        <taxon>Pseudomonadati</taxon>
        <taxon>Planctomycetota</taxon>
        <taxon>Candidatus Brocadiia</taxon>
        <taxon>Candidatus Brocadiales</taxon>
        <taxon>Candidatus Brocadiaceae</taxon>
        <taxon>Candidatus Brocadia</taxon>
    </lineage>
</organism>
<name>A0ABQ0JWM7_9BACT</name>
<comment type="caution">
    <text evidence="1">The sequence shown here is derived from an EMBL/GenBank/DDBJ whole genome shotgun (WGS) entry which is preliminary data.</text>
</comment>
<evidence type="ECO:0000313" key="1">
    <source>
        <dbReference type="EMBL" id="GAN33184.1"/>
    </source>
</evidence>
<dbReference type="EMBL" id="BAFN01000001">
    <property type="protein sequence ID" value="GAN33184.1"/>
    <property type="molecule type" value="Genomic_DNA"/>
</dbReference>